<evidence type="ECO:0000256" key="1">
    <source>
        <dbReference type="SAM" id="Phobius"/>
    </source>
</evidence>
<dbReference type="Gene3D" id="3.40.50.1820">
    <property type="entry name" value="alpha/beta hydrolase"/>
    <property type="match status" value="1"/>
</dbReference>
<sequence>MRQSGLTATVNISPQASALWPYGTFHDLRWVLVYHRSWAGFVGESIAAIVMRGLFCTVLIALAWPSNMPRPSLPRLAARNVGFAALVGAVLSPWAALSVVVAAVSLTWFLFGEIAPMLILAPFLQRGGIVRGWWRGLPPAGTVALSVLNFVTLTAGSALVAVVPGGWRIAAAALAGGANGILWERAVRIVLAHETVRWRRTPITPIAFAVVIGPMFTIGSIARPGIDQSPSEPPALAKVEARTKRPVIFLAGYDSHYGGQPSGFTPPIMRYSYNGLDPNGRPRPYNALATHQSLVTSAQLLAVQVDQVHRRTGQKVALLADSEGTLITRYYLTTMPHPHIDMVVMVSPLLRSGRIYYPPPQANTGWGIATGWQLRAIFAALGAVGDRPNSPDQPFIRSFMDNAPLFRGKQVICPIEGVQMIAFVPTLDAATNPPGLQTETPVVHVPGLHGLRLNDPVTQQRVISFLNDGQRHEHRRWDYSVLQRAGGAWQAPALKVALNPVWHTVAGRSTRNYEADVCLQP</sequence>
<protein>
    <submittedName>
        <fullName evidence="2">Uncharacterized protein</fullName>
    </submittedName>
</protein>
<keyword evidence="1" id="KW-0812">Transmembrane</keyword>
<evidence type="ECO:0000313" key="3">
    <source>
        <dbReference type="Proteomes" id="UP000198221"/>
    </source>
</evidence>
<organism evidence="2 3">
    <name type="scientific">Micromonospora inositola</name>
    <dbReference type="NCBI Taxonomy" id="47865"/>
    <lineage>
        <taxon>Bacteria</taxon>
        <taxon>Bacillati</taxon>
        <taxon>Actinomycetota</taxon>
        <taxon>Actinomycetes</taxon>
        <taxon>Micromonosporales</taxon>
        <taxon>Micromonosporaceae</taxon>
        <taxon>Micromonospora</taxon>
    </lineage>
</organism>
<feature type="transmembrane region" description="Helical" evidence="1">
    <location>
        <begin position="38"/>
        <end position="64"/>
    </location>
</feature>
<feature type="transmembrane region" description="Helical" evidence="1">
    <location>
        <begin position="76"/>
        <end position="96"/>
    </location>
</feature>
<accession>A0A1C5K488</accession>
<evidence type="ECO:0000313" key="2">
    <source>
        <dbReference type="EMBL" id="SCG77391.1"/>
    </source>
</evidence>
<reference evidence="3" key="1">
    <citation type="submission" date="2016-06" db="EMBL/GenBank/DDBJ databases">
        <authorList>
            <person name="Varghese N."/>
            <person name="Submissions Spin"/>
        </authorList>
    </citation>
    <scope>NUCLEOTIDE SEQUENCE [LARGE SCALE GENOMIC DNA]</scope>
    <source>
        <strain evidence="3">DSM 43819</strain>
    </source>
</reference>
<keyword evidence="1" id="KW-1133">Transmembrane helix</keyword>
<gene>
    <name evidence="2" type="ORF">GA0070613_6244</name>
</gene>
<dbReference type="AlphaFoldDB" id="A0A1C5K488"/>
<keyword evidence="1" id="KW-0472">Membrane</keyword>
<proteinExistence type="predicted"/>
<dbReference type="SUPFAM" id="SSF53474">
    <property type="entry name" value="alpha/beta-Hydrolases"/>
    <property type="match status" value="1"/>
</dbReference>
<dbReference type="EMBL" id="LT607754">
    <property type="protein sequence ID" value="SCG77391.1"/>
    <property type="molecule type" value="Genomic_DNA"/>
</dbReference>
<name>A0A1C5K488_9ACTN</name>
<feature type="transmembrane region" description="Helical" evidence="1">
    <location>
        <begin position="136"/>
        <end position="159"/>
    </location>
</feature>
<keyword evidence="3" id="KW-1185">Reference proteome</keyword>
<dbReference type="InterPro" id="IPR029058">
    <property type="entry name" value="AB_hydrolase_fold"/>
</dbReference>
<feature type="transmembrane region" description="Helical" evidence="1">
    <location>
        <begin position="102"/>
        <end position="124"/>
    </location>
</feature>
<dbReference type="Proteomes" id="UP000198221">
    <property type="component" value="Chromosome I"/>
</dbReference>